<proteinExistence type="predicted"/>
<keyword evidence="4" id="KW-1185">Reference proteome</keyword>
<accession>A0A4Z1JGU7</accession>
<dbReference type="PANTHER" id="PTHR42080:SF1">
    <property type="entry name" value="SRR1-LIKE DOMAIN-CONTAINING PROTEIN"/>
    <property type="match status" value="1"/>
</dbReference>
<dbReference type="STRING" id="278938.A0A4Z1JGU7"/>
<reference evidence="3 4" key="1">
    <citation type="submission" date="2017-12" db="EMBL/GenBank/DDBJ databases">
        <title>Comparative genomics of Botrytis spp.</title>
        <authorList>
            <person name="Valero-Jimenez C.A."/>
            <person name="Tapia P."/>
            <person name="Veloso J."/>
            <person name="Silva-Moreno E."/>
            <person name="Staats M."/>
            <person name="Valdes J.H."/>
            <person name="Van Kan J.A.L."/>
        </authorList>
    </citation>
    <scope>NUCLEOTIDE SEQUENCE [LARGE SCALE GENOMIC DNA]</scope>
    <source>
        <strain evidence="3 4">Be9601</strain>
    </source>
</reference>
<evidence type="ECO:0000256" key="1">
    <source>
        <dbReference type="SAM" id="MobiDB-lite"/>
    </source>
</evidence>
<name>A0A4Z1JGU7_9HELO</name>
<dbReference type="AlphaFoldDB" id="A0A4Z1JGU7"/>
<gene>
    <name evidence="3" type="ORF">BELL_0425g00030</name>
</gene>
<dbReference type="InterPro" id="IPR012942">
    <property type="entry name" value="SRR1-like"/>
</dbReference>
<dbReference type="Pfam" id="PF07985">
    <property type="entry name" value="SRR1"/>
    <property type="match status" value="2"/>
</dbReference>
<feature type="compositionally biased region" description="Polar residues" evidence="1">
    <location>
        <begin position="37"/>
        <end position="48"/>
    </location>
</feature>
<dbReference type="PANTHER" id="PTHR42080">
    <property type="entry name" value="SRR1 DOMAIN-CONTAINING PROTEIN"/>
    <property type="match status" value="1"/>
</dbReference>
<feature type="compositionally biased region" description="Polar residues" evidence="1">
    <location>
        <begin position="1"/>
        <end position="10"/>
    </location>
</feature>
<evidence type="ECO:0000313" key="3">
    <source>
        <dbReference type="EMBL" id="TGO72716.1"/>
    </source>
</evidence>
<dbReference type="Proteomes" id="UP000297229">
    <property type="component" value="Unassembled WGS sequence"/>
</dbReference>
<sequence>MDITESNTVDSKAVAPKPIILSTTNSKNSHDSETEEGTSTTIATMTSPKDNRKTTNTEISTITASPTASPIDTPFVPPKGPCDVGDIVSYNKKWMTLESDGQWHETEGPDDFEIKFCGFKNADFFRYQDHYHGYRKQHEVSKCYTGYRRQEKNLDIEFEEYKIQHENEKTLRKLSETMKEGKVIQHQDEVTLKRLFDEYFEATKIGTSIQHEDVRMLRDFLDSMKKGKVKPRNVACLGLGSFERCGENKRSFGQLAALMKIMELLEIPPTARKVMQDPDFSPGDKRFLTRCGFEVVDDPQGFEAVNEETLVFEVGGYNCMNQRIMDRPWPAAFITMGGGFILENRSKIVQGIRNWYRGERRPPMDDWWDGKKKFVAIQKTYDYKEIPAISSIGTGMRDTKLYWRKEVITEWIAEIYQDIMTFTVVQSSVSNSSYGMTPLLSETTDKYTSGSLTRKLFLKLNNHNNKIKVINMASFPDNRRFGVTDIRVVTDAHNDIFKTLDMYSPSTSGESKDMEINAVGNSPITPLTDTSFSPPTGHWDIGDTIRYGDKKWMMLGEDNEWHEHEGPDEHSSEYPGSEKIEFFRHQEYRDGSGEKLTVFKCWFGFRRWEESALDATFEKYKLDSKDEAKLRKLIKSMMKGKVKPTNVACFALGSLHSSVNEPKRSLEQFAVLLKLMEILEIPRNARNLMQDPAFSPADARFFAKHGFETVLDPEGFNSVNEETLAVQIGGYNSIDRRAVERHWPAAYINMGFPFLNRGHILQNKSKFEKKICIWLFDKRQDSFKSLFKKEDVKLWWEYRMERALMTRSYSWKDIPEVGICDGMAMTQFFWRKAVVGERCDFVEAAGVIANASLHLFTNVVPMAKLLRRWSKRSNRDDDDD</sequence>
<organism evidence="3 4">
    <name type="scientific">Botrytis elliptica</name>
    <dbReference type="NCBI Taxonomy" id="278938"/>
    <lineage>
        <taxon>Eukaryota</taxon>
        <taxon>Fungi</taxon>
        <taxon>Dikarya</taxon>
        <taxon>Ascomycota</taxon>
        <taxon>Pezizomycotina</taxon>
        <taxon>Leotiomycetes</taxon>
        <taxon>Helotiales</taxon>
        <taxon>Sclerotiniaceae</taxon>
        <taxon>Botrytis</taxon>
    </lineage>
</organism>
<comment type="caution">
    <text evidence="3">The sequence shown here is derived from an EMBL/GenBank/DDBJ whole genome shotgun (WGS) entry which is preliminary data.</text>
</comment>
<feature type="domain" description="SRR1-like" evidence="2">
    <location>
        <begin position="221"/>
        <end position="334"/>
    </location>
</feature>
<evidence type="ECO:0000313" key="4">
    <source>
        <dbReference type="Proteomes" id="UP000297229"/>
    </source>
</evidence>
<protein>
    <recommendedName>
        <fullName evidence="2">SRR1-like domain-containing protein</fullName>
    </recommendedName>
</protein>
<feature type="domain" description="SRR1-like" evidence="2">
    <location>
        <begin position="632"/>
        <end position="752"/>
    </location>
</feature>
<dbReference type="EMBL" id="PQXM01000423">
    <property type="protein sequence ID" value="TGO72716.1"/>
    <property type="molecule type" value="Genomic_DNA"/>
</dbReference>
<evidence type="ECO:0000259" key="2">
    <source>
        <dbReference type="Pfam" id="PF07985"/>
    </source>
</evidence>
<feature type="region of interest" description="Disordered" evidence="1">
    <location>
        <begin position="1"/>
        <end position="56"/>
    </location>
</feature>